<reference evidence="2" key="1">
    <citation type="submission" date="2022-11" db="UniProtKB">
        <authorList>
            <consortium name="WormBaseParasite"/>
        </authorList>
    </citation>
    <scope>IDENTIFICATION</scope>
</reference>
<protein>
    <submittedName>
        <fullName evidence="2">Uncharacterized protein</fullName>
    </submittedName>
</protein>
<keyword evidence="1" id="KW-1185">Reference proteome</keyword>
<proteinExistence type="predicted"/>
<evidence type="ECO:0000313" key="1">
    <source>
        <dbReference type="Proteomes" id="UP000887565"/>
    </source>
</evidence>
<dbReference type="Proteomes" id="UP000887565">
    <property type="component" value="Unplaced"/>
</dbReference>
<dbReference type="WBParaSite" id="nRc.2.0.1.t30689-RA">
    <property type="protein sequence ID" value="nRc.2.0.1.t30689-RA"/>
    <property type="gene ID" value="nRc.2.0.1.g30689"/>
</dbReference>
<name>A0A915JXD7_ROMCU</name>
<sequence length="105" mass="11711">MQLSVACMGKNSPGERTSKLIRGARGSSNILPKKTTNVRVILSRITSEEILSFSRSTLSYTFIVRRNADCLTIMADQKFKEGLPANAVYAKLSMFLRVNDCIMTF</sequence>
<dbReference type="AlphaFoldDB" id="A0A915JXD7"/>
<accession>A0A915JXD7</accession>
<evidence type="ECO:0000313" key="2">
    <source>
        <dbReference type="WBParaSite" id="nRc.2.0.1.t30689-RA"/>
    </source>
</evidence>
<organism evidence="1 2">
    <name type="scientific">Romanomermis culicivorax</name>
    <name type="common">Nematode worm</name>
    <dbReference type="NCBI Taxonomy" id="13658"/>
    <lineage>
        <taxon>Eukaryota</taxon>
        <taxon>Metazoa</taxon>
        <taxon>Ecdysozoa</taxon>
        <taxon>Nematoda</taxon>
        <taxon>Enoplea</taxon>
        <taxon>Dorylaimia</taxon>
        <taxon>Mermithida</taxon>
        <taxon>Mermithoidea</taxon>
        <taxon>Mermithidae</taxon>
        <taxon>Romanomermis</taxon>
    </lineage>
</organism>